<dbReference type="EMBL" id="JAJJHW010003409">
    <property type="protein sequence ID" value="KAH8360149.1"/>
    <property type="molecule type" value="Genomic_DNA"/>
</dbReference>
<dbReference type="AlphaFoldDB" id="A0AAD4JV28"/>
<keyword evidence="6" id="KW-1185">Reference proteome</keyword>
<sequence length="460" mass="50922">MGVTCIIDFDNNPYGTYFAGQVATGQVTLKLDKVKLAKAVTLNISGFAETQWSESTGTGKDRSSDTYRGREDYIASQTYLVGSNMSSKLVISFSEYLPADSIFTFVAEVSLEPGVHVYNFACQIPATCPSSIEGHYGRVRYLVKVSIVRPWKFDQSYIRCFTVLKLMDLNYDSPLLRVPAHCESLKTYCCWPCKSDPLQLQLTLPQTGFVPGQICTVNMLVTNDSHIRVEMMQVSLVMQVTYHATHLSRTATKYERIVVTKLMGDPVANHCKKQFQYALRLPATPPTCFNLCRIIQIAYEVEVEAKVKGCHKNEVVKVPLTIGSVPLSEHMQMQPRELQGFPAQTLDASGLAYPAEIATAPPGSPGIRKSLQLSVVSVMLISVLFIEPPNYEEALHMRSTVGGKNMDEFQGSAPPNTISLDGSDFSPRYPIFNIPSPTAPVDNNNENFNADTNANKGTWL</sequence>
<protein>
    <recommendedName>
        <fullName evidence="4">Arrestin C-terminal-like domain-containing protein</fullName>
    </recommendedName>
</protein>
<gene>
    <name evidence="5" type="ORF">KR093_011025</name>
</gene>
<dbReference type="InterPro" id="IPR050357">
    <property type="entry name" value="Arrestin_domain-protein"/>
</dbReference>
<reference evidence="5" key="1">
    <citation type="journal article" date="2021" name="Mol. Ecol. Resour.">
        <title>Phylogenomic analyses of the genus Drosophila reveals genomic signals of climate adaptation.</title>
        <authorList>
            <person name="Li F."/>
            <person name="Rane R.V."/>
            <person name="Luria V."/>
            <person name="Xiong Z."/>
            <person name="Chen J."/>
            <person name="Li Z."/>
            <person name="Catullo R.A."/>
            <person name="Griffin P.C."/>
            <person name="Schiffer M."/>
            <person name="Pearce S."/>
            <person name="Lee S.F."/>
            <person name="McElroy K."/>
            <person name="Stocker A."/>
            <person name="Shirriffs J."/>
            <person name="Cockerell F."/>
            <person name="Coppin C."/>
            <person name="Sgro C.M."/>
            <person name="Karger A."/>
            <person name="Cain J.W."/>
            <person name="Weber J.A."/>
            <person name="Santpere G."/>
            <person name="Kirschner M.W."/>
            <person name="Hoffmann A.A."/>
            <person name="Oakeshott J.G."/>
            <person name="Zhang G."/>
        </authorList>
    </citation>
    <scope>NUCLEOTIDE SEQUENCE</scope>
    <source>
        <strain evidence="5">BGI-SZ-2011g</strain>
    </source>
</reference>
<evidence type="ECO:0000256" key="3">
    <source>
        <dbReference type="SAM" id="MobiDB-lite"/>
    </source>
</evidence>
<dbReference type="Proteomes" id="UP001200034">
    <property type="component" value="Unassembled WGS sequence"/>
</dbReference>
<dbReference type="InterPro" id="IPR011022">
    <property type="entry name" value="Arrestin_C-like"/>
</dbReference>
<dbReference type="InterPro" id="IPR011021">
    <property type="entry name" value="Arrestin-like_N"/>
</dbReference>
<name>A0AAD4JV28_9MUSC</name>
<evidence type="ECO:0000259" key="4">
    <source>
        <dbReference type="SMART" id="SM01017"/>
    </source>
</evidence>
<dbReference type="Pfam" id="PF02752">
    <property type="entry name" value="Arrestin_C"/>
    <property type="match status" value="1"/>
</dbReference>
<organism evidence="5 6">
    <name type="scientific">Drosophila rubida</name>
    <dbReference type="NCBI Taxonomy" id="30044"/>
    <lineage>
        <taxon>Eukaryota</taxon>
        <taxon>Metazoa</taxon>
        <taxon>Ecdysozoa</taxon>
        <taxon>Arthropoda</taxon>
        <taxon>Hexapoda</taxon>
        <taxon>Insecta</taxon>
        <taxon>Pterygota</taxon>
        <taxon>Neoptera</taxon>
        <taxon>Endopterygota</taxon>
        <taxon>Diptera</taxon>
        <taxon>Brachycera</taxon>
        <taxon>Muscomorpha</taxon>
        <taxon>Ephydroidea</taxon>
        <taxon>Drosophilidae</taxon>
        <taxon>Drosophila</taxon>
    </lineage>
</organism>
<feature type="domain" description="Arrestin C-terminal-like" evidence="4">
    <location>
        <begin position="194"/>
        <end position="327"/>
    </location>
</feature>
<accession>A0AAD4JV28</accession>
<dbReference type="Gene3D" id="2.60.40.640">
    <property type="match status" value="2"/>
</dbReference>
<dbReference type="SMART" id="SM01017">
    <property type="entry name" value="Arrestin_C"/>
    <property type="match status" value="1"/>
</dbReference>
<evidence type="ECO:0000313" key="6">
    <source>
        <dbReference type="Proteomes" id="UP001200034"/>
    </source>
</evidence>
<dbReference type="PANTHER" id="PTHR11188:SF167">
    <property type="entry name" value="ARRESTIN C-TERMINAL-LIKE DOMAIN-CONTAINING PROTEIN-RELATED"/>
    <property type="match status" value="1"/>
</dbReference>
<dbReference type="InterPro" id="IPR014752">
    <property type="entry name" value="Arrestin-like_C"/>
</dbReference>
<evidence type="ECO:0000256" key="2">
    <source>
        <dbReference type="ARBA" id="ARBA00022606"/>
    </source>
</evidence>
<evidence type="ECO:0000313" key="5">
    <source>
        <dbReference type="EMBL" id="KAH8360149.1"/>
    </source>
</evidence>
<feature type="compositionally biased region" description="Low complexity" evidence="3">
    <location>
        <begin position="442"/>
        <end position="460"/>
    </location>
</feature>
<dbReference type="Pfam" id="PF00339">
    <property type="entry name" value="Arrestin_N"/>
    <property type="match status" value="1"/>
</dbReference>
<dbReference type="SUPFAM" id="SSF81296">
    <property type="entry name" value="E set domains"/>
    <property type="match status" value="2"/>
</dbReference>
<keyword evidence="2" id="KW-0716">Sensory transduction</keyword>
<proteinExistence type="inferred from homology"/>
<comment type="similarity">
    <text evidence="1">Belongs to the arrestin family.</text>
</comment>
<feature type="region of interest" description="Disordered" evidence="3">
    <location>
        <begin position="436"/>
        <end position="460"/>
    </location>
</feature>
<dbReference type="GO" id="GO:0015031">
    <property type="term" value="P:protein transport"/>
    <property type="evidence" value="ECO:0007669"/>
    <property type="project" value="TreeGrafter"/>
</dbReference>
<dbReference type="GO" id="GO:0005737">
    <property type="term" value="C:cytoplasm"/>
    <property type="evidence" value="ECO:0007669"/>
    <property type="project" value="TreeGrafter"/>
</dbReference>
<evidence type="ECO:0000256" key="1">
    <source>
        <dbReference type="ARBA" id="ARBA00005298"/>
    </source>
</evidence>
<dbReference type="InterPro" id="IPR014756">
    <property type="entry name" value="Ig_E-set"/>
</dbReference>
<dbReference type="PANTHER" id="PTHR11188">
    <property type="entry name" value="ARRESTIN DOMAIN CONTAINING PROTEIN"/>
    <property type="match status" value="1"/>
</dbReference>
<comment type="caution">
    <text evidence="5">The sequence shown here is derived from an EMBL/GenBank/DDBJ whole genome shotgun (WGS) entry which is preliminary data.</text>
</comment>